<dbReference type="InterPro" id="IPR036388">
    <property type="entry name" value="WH-like_DNA-bd_sf"/>
</dbReference>
<evidence type="ECO:0000259" key="5">
    <source>
        <dbReference type="PROSITE" id="PS51000"/>
    </source>
</evidence>
<dbReference type="Pfam" id="PF08220">
    <property type="entry name" value="HTH_DeoR"/>
    <property type="match status" value="1"/>
</dbReference>
<keyword evidence="4" id="KW-0804">Transcription</keyword>
<dbReference type="GO" id="GO:0003677">
    <property type="term" value="F:DNA binding"/>
    <property type="evidence" value="ECO:0007669"/>
    <property type="project" value="UniProtKB-KW"/>
</dbReference>
<dbReference type="PANTHER" id="PTHR30363">
    <property type="entry name" value="HTH-TYPE TRANSCRIPTIONAL REGULATOR SRLR-RELATED"/>
    <property type="match status" value="1"/>
</dbReference>
<dbReference type="OrthoDB" id="9798651at2"/>
<name>A0A0D7W7N2_9FLAO</name>
<dbReference type="Pfam" id="PF00455">
    <property type="entry name" value="DeoRC"/>
    <property type="match status" value="1"/>
</dbReference>
<dbReference type="Gene3D" id="3.40.50.1360">
    <property type="match status" value="1"/>
</dbReference>
<dbReference type="Proteomes" id="UP000032578">
    <property type="component" value="Unassembled WGS sequence"/>
</dbReference>
<comment type="caution">
    <text evidence="6">The sequence shown here is derived from an EMBL/GenBank/DDBJ whole genome shotgun (WGS) entry which is preliminary data.</text>
</comment>
<keyword evidence="2" id="KW-0805">Transcription regulation</keyword>
<dbReference type="PATRIC" id="fig|1435349.4.peg.3458"/>
<keyword evidence="1" id="KW-0678">Repressor</keyword>
<accession>A0A0D7W7N2</accession>
<evidence type="ECO:0000256" key="1">
    <source>
        <dbReference type="ARBA" id="ARBA00022491"/>
    </source>
</evidence>
<dbReference type="InterPro" id="IPR014036">
    <property type="entry name" value="DeoR-like_C"/>
</dbReference>
<dbReference type="GO" id="GO:0003700">
    <property type="term" value="F:DNA-binding transcription factor activity"/>
    <property type="evidence" value="ECO:0007669"/>
    <property type="project" value="InterPro"/>
</dbReference>
<evidence type="ECO:0000256" key="2">
    <source>
        <dbReference type="ARBA" id="ARBA00023015"/>
    </source>
</evidence>
<protein>
    <submittedName>
        <fullName evidence="6">DeoR faimly transcriptional regulator</fullName>
    </submittedName>
</protein>
<sequence length="249" mass="28009">MKKKERQQKIIDEVSINRKVSSSFLSERLDVSEDTIRRDIKQLHDKGLITKVHGGAISNIQKLYHYNEDVIYNREGKVRIAQKAISLIEDGMVIIISGGTTNLMFAKLLPKKLKATVYTYSLPIAMQLTEHPLIETIFIGGKIHRSSMVTTGIDVIQHLSDIRADICFMGVSALDVEHGITDEGYEVSLIKKAMINASNQIVYLASINKLNLIHNYNVCELKEIDMVVTDLEINDPKLKNYISAGLNLL</sequence>
<dbReference type="SUPFAM" id="SSF46785">
    <property type="entry name" value="Winged helix' DNA-binding domain"/>
    <property type="match status" value="1"/>
</dbReference>
<evidence type="ECO:0000313" key="6">
    <source>
        <dbReference type="EMBL" id="KJD35131.1"/>
    </source>
</evidence>
<keyword evidence="7" id="KW-1185">Reference proteome</keyword>
<dbReference type="SUPFAM" id="SSF100950">
    <property type="entry name" value="NagB/RpiA/CoA transferase-like"/>
    <property type="match status" value="1"/>
</dbReference>
<dbReference type="RefSeq" id="WP_044633275.1">
    <property type="nucleotide sequence ID" value="NZ_JTDW01000008.1"/>
</dbReference>
<feature type="domain" description="HTH deoR-type" evidence="5">
    <location>
        <begin position="3"/>
        <end position="58"/>
    </location>
</feature>
<dbReference type="AlphaFoldDB" id="A0A0D7W7N2"/>
<evidence type="ECO:0000313" key="7">
    <source>
        <dbReference type="Proteomes" id="UP000032578"/>
    </source>
</evidence>
<dbReference type="STRING" id="1435349.PW52_12310"/>
<dbReference type="SMART" id="SM00420">
    <property type="entry name" value="HTH_DEOR"/>
    <property type="match status" value="1"/>
</dbReference>
<evidence type="ECO:0000256" key="4">
    <source>
        <dbReference type="ARBA" id="ARBA00023163"/>
    </source>
</evidence>
<dbReference type="Gene3D" id="1.10.10.10">
    <property type="entry name" value="Winged helix-like DNA-binding domain superfamily/Winged helix DNA-binding domain"/>
    <property type="match status" value="1"/>
</dbReference>
<dbReference type="InterPro" id="IPR037171">
    <property type="entry name" value="NagB/RpiA_transferase-like"/>
</dbReference>
<dbReference type="PROSITE" id="PS00894">
    <property type="entry name" value="HTH_DEOR_1"/>
    <property type="match status" value="1"/>
</dbReference>
<dbReference type="PRINTS" id="PR00037">
    <property type="entry name" value="HTHLACR"/>
</dbReference>
<organism evidence="6 7">
    <name type="scientific">Neotamlana sedimentorum</name>
    <dbReference type="NCBI Taxonomy" id="1435349"/>
    <lineage>
        <taxon>Bacteria</taxon>
        <taxon>Pseudomonadati</taxon>
        <taxon>Bacteroidota</taxon>
        <taxon>Flavobacteriia</taxon>
        <taxon>Flavobacteriales</taxon>
        <taxon>Flavobacteriaceae</taxon>
        <taxon>Neotamlana</taxon>
    </lineage>
</organism>
<proteinExistence type="predicted"/>
<keyword evidence="3" id="KW-0238">DNA-binding</keyword>
<dbReference type="InterPro" id="IPR001034">
    <property type="entry name" value="DeoR_HTH"/>
</dbReference>
<evidence type="ECO:0000256" key="3">
    <source>
        <dbReference type="ARBA" id="ARBA00023125"/>
    </source>
</evidence>
<dbReference type="PANTHER" id="PTHR30363:SF4">
    <property type="entry name" value="GLYCEROL-3-PHOSPHATE REGULON REPRESSOR"/>
    <property type="match status" value="1"/>
</dbReference>
<dbReference type="InterPro" id="IPR018356">
    <property type="entry name" value="Tscrpt_reg_HTH_DeoR_CS"/>
</dbReference>
<dbReference type="PROSITE" id="PS51000">
    <property type="entry name" value="HTH_DEOR_2"/>
    <property type="match status" value="1"/>
</dbReference>
<dbReference type="SMART" id="SM01134">
    <property type="entry name" value="DeoRC"/>
    <property type="match status" value="1"/>
</dbReference>
<dbReference type="InterPro" id="IPR050313">
    <property type="entry name" value="Carb_Metab_HTH_regulators"/>
</dbReference>
<reference evidence="6 7" key="1">
    <citation type="submission" date="2014-11" db="EMBL/GenBank/DDBJ databases">
        <title>Tamlana sedimentorum sp. nov., isolated from shallow sand sediments of the Sea of Japan.</title>
        <authorList>
            <person name="Romanenko L.A."/>
        </authorList>
    </citation>
    <scope>NUCLEOTIDE SEQUENCE [LARGE SCALE GENOMIC DNA]</scope>
    <source>
        <strain evidence="6 7">JCM 19808</strain>
    </source>
</reference>
<gene>
    <name evidence="6" type="ORF">PW52_12310</name>
</gene>
<dbReference type="InterPro" id="IPR036390">
    <property type="entry name" value="WH_DNA-bd_sf"/>
</dbReference>
<dbReference type="EMBL" id="JTDW01000008">
    <property type="protein sequence ID" value="KJD35131.1"/>
    <property type="molecule type" value="Genomic_DNA"/>
</dbReference>